<dbReference type="InterPro" id="IPR001387">
    <property type="entry name" value="Cro/C1-type_HTH"/>
</dbReference>
<accession>A0A085VIX9</accession>
<evidence type="ECO:0000313" key="3">
    <source>
        <dbReference type="Proteomes" id="UP000028631"/>
    </source>
</evidence>
<dbReference type="Proteomes" id="UP000028631">
    <property type="component" value="Unassembled WGS sequence"/>
</dbReference>
<dbReference type="GO" id="GO:0003677">
    <property type="term" value="F:DNA binding"/>
    <property type="evidence" value="ECO:0007669"/>
    <property type="project" value="UniProtKB-KW"/>
</dbReference>
<reference evidence="2 3" key="1">
    <citation type="submission" date="2014-07" db="EMBL/GenBank/DDBJ databases">
        <title>Draft Genome Sequences of Environmental Pseudomonas syringae strains.</title>
        <authorList>
            <person name="Baltrus D.A."/>
            <person name="Berge O."/>
            <person name="Morris C."/>
        </authorList>
    </citation>
    <scope>NUCLEOTIDE SEQUENCE [LARGE SCALE GENOMIC DNA]</scope>
    <source>
        <strain evidence="2 3">GAW0119</strain>
    </source>
</reference>
<gene>
    <name evidence="2" type="ORF">IV01_12250</name>
</gene>
<dbReference type="PATRIC" id="fig|317.175.peg.2549"/>
<dbReference type="AlphaFoldDB" id="A0A085VIX9"/>
<sequence length="124" mass="14256">MDLAGFIATMRERKELSFRDLEKRAGDLDHAYIWRLEKGDRAAPSDEVVARLSHALELDKREGEVFRLLAKSVTVDDALYDLMTSRVDLPWDVLEDAASMSFRGGRPTTKEAWLKRINMLLEMD</sequence>
<dbReference type="PROSITE" id="PS50943">
    <property type="entry name" value="HTH_CROC1"/>
    <property type="match status" value="1"/>
</dbReference>
<protein>
    <submittedName>
        <fullName evidence="2">DNA-binding protein</fullName>
    </submittedName>
</protein>
<feature type="domain" description="HTH cro/C1-type" evidence="1">
    <location>
        <begin position="7"/>
        <end position="63"/>
    </location>
</feature>
<dbReference type="SUPFAM" id="SSF47413">
    <property type="entry name" value="lambda repressor-like DNA-binding domains"/>
    <property type="match status" value="1"/>
</dbReference>
<comment type="caution">
    <text evidence="2">The sequence shown here is derived from an EMBL/GenBank/DDBJ whole genome shotgun (WGS) entry which is preliminary data.</text>
</comment>
<evidence type="ECO:0000259" key="1">
    <source>
        <dbReference type="PROSITE" id="PS50943"/>
    </source>
</evidence>
<proteinExistence type="predicted"/>
<dbReference type="Gene3D" id="1.10.260.40">
    <property type="entry name" value="lambda repressor-like DNA-binding domains"/>
    <property type="match status" value="1"/>
</dbReference>
<name>A0A085VIX9_PSESX</name>
<organism evidence="2 3">
    <name type="scientific">Pseudomonas syringae</name>
    <dbReference type="NCBI Taxonomy" id="317"/>
    <lineage>
        <taxon>Bacteria</taxon>
        <taxon>Pseudomonadati</taxon>
        <taxon>Pseudomonadota</taxon>
        <taxon>Gammaproteobacteria</taxon>
        <taxon>Pseudomonadales</taxon>
        <taxon>Pseudomonadaceae</taxon>
        <taxon>Pseudomonas</taxon>
    </lineage>
</organism>
<keyword evidence="2" id="KW-0238">DNA-binding</keyword>
<evidence type="ECO:0000313" key="2">
    <source>
        <dbReference type="EMBL" id="KFE55392.1"/>
    </source>
</evidence>
<dbReference type="Pfam" id="PF13560">
    <property type="entry name" value="HTH_31"/>
    <property type="match status" value="1"/>
</dbReference>
<dbReference type="InterPro" id="IPR010982">
    <property type="entry name" value="Lambda_DNA-bd_dom_sf"/>
</dbReference>
<dbReference type="RefSeq" id="WP_032628524.1">
    <property type="nucleotide sequence ID" value="NZ_JPQU01000034.1"/>
</dbReference>
<keyword evidence="3" id="KW-1185">Reference proteome</keyword>
<dbReference type="EMBL" id="JPQU01000034">
    <property type="protein sequence ID" value="KFE55392.1"/>
    <property type="molecule type" value="Genomic_DNA"/>
</dbReference>
<dbReference type="OrthoDB" id="5958095at2"/>